<accession>A0ACC1N8M5</accession>
<dbReference type="Proteomes" id="UP001144978">
    <property type="component" value="Unassembled WGS sequence"/>
</dbReference>
<name>A0ACC1N8M5_9APHY</name>
<evidence type="ECO:0000313" key="1">
    <source>
        <dbReference type="EMBL" id="KAJ2975630.1"/>
    </source>
</evidence>
<reference evidence="1" key="1">
    <citation type="submission" date="2022-08" db="EMBL/GenBank/DDBJ databases">
        <title>Genome Sequence of Pycnoporus sanguineus.</title>
        <authorList>
            <person name="Buettner E."/>
        </authorList>
    </citation>
    <scope>NUCLEOTIDE SEQUENCE</scope>
    <source>
        <strain evidence="1">CG-C14</strain>
    </source>
</reference>
<proteinExistence type="predicted"/>
<protein>
    <submittedName>
        <fullName evidence="1">Uncharacterized protein</fullName>
    </submittedName>
</protein>
<sequence length="312" mass="34423">MNPDTTDPPLKPSEPAMGAEVQSQPEMMVTDNSPTLFPVPCVRLILIFGWLGAKKPTLQKYSDAYRGLYPSSAQLLVNADTLRFWKLPSVRDRAMEPVVNKVAEYLSITKEGHAPRILLHVMSNGTQAATSGSSLCSVAYISAGGVCSLVDLASAMRRRGLQAPAGTKCAIVFDSAPAPVTFSIMNRAFTAAIRSTLKKYLAMTILSTVYLCTRLIQILFRRPKAMEYEMAALNDPAFLPWTSKRTPRLYLYSSGDTIVPAPGVEQHMNQARSVGFPVHSVHFGQSAHVSHARNDPEKYWNSIKSFWEEANR</sequence>
<gene>
    <name evidence="1" type="ORF">NUW54_g11699</name>
</gene>
<organism evidence="1 2">
    <name type="scientific">Trametes sanguinea</name>
    <dbReference type="NCBI Taxonomy" id="158606"/>
    <lineage>
        <taxon>Eukaryota</taxon>
        <taxon>Fungi</taxon>
        <taxon>Dikarya</taxon>
        <taxon>Basidiomycota</taxon>
        <taxon>Agaricomycotina</taxon>
        <taxon>Agaricomycetes</taxon>
        <taxon>Polyporales</taxon>
        <taxon>Polyporaceae</taxon>
        <taxon>Trametes</taxon>
    </lineage>
</organism>
<keyword evidence="2" id="KW-1185">Reference proteome</keyword>
<comment type="caution">
    <text evidence="1">The sequence shown here is derived from an EMBL/GenBank/DDBJ whole genome shotgun (WGS) entry which is preliminary data.</text>
</comment>
<evidence type="ECO:0000313" key="2">
    <source>
        <dbReference type="Proteomes" id="UP001144978"/>
    </source>
</evidence>
<dbReference type="EMBL" id="JANSHE010004673">
    <property type="protein sequence ID" value="KAJ2975630.1"/>
    <property type="molecule type" value="Genomic_DNA"/>
</dbReference>